<accession>A0A8J5XCZ3</accession>
<organism evidence="1 2">
    <name type="scientific">Diacronema lutheri</name>
    <name type="common">Unicellular marine alga</name>
    <name type="synonym">Monochrysis lutheri</name>
    <dbReference type="NCBI Taxonomy" id="2081491"/>
    <lineage>
        <taxon>Eukaryota</taxon>
        <taxon>Haptista</taxon>
        <taxon>Haptophyta</taxon>
        <taxon>Pavlovophyceae</taxon>
        <taxon>Pavlovales</taxon>
        <taxon>Pavlovaceae</taxon>
        <taxon>Diacronema</taxon>
    </lineage>
</organism>
<name>A0A8J5XCZ3_DIALT</name>
<proteinExistence type="predicted"/>
<keyword evidence="2" id="KW-1185">Reference proteome</keyword>
<evidence type="ECO:0000313" key="2">
    <source>
        <dbReference type="Proteomes" id="UP000751190"/>
    </source>
</evidence>
<dbReference type="EMBL" id="JAGTXO010000022">
    <property type="protein sequence ID" value="KAG8462089.1"/>
    <property type="molecule type" value="Genomic_DNA"/>
</dbReference>
<dbReference type="AlphaFoldDB" id="A0A8J5XCZ3"/>
<dbReference type="Proteomes" id="UP000751190">
    <property type="component" value="Unassembled WGS sequence"/>
</dbReference>
<comment type="caution">
    <text evidence="1">The sequence shown here is derived from an EMBL/GenBank/DDBJ whole genome shotgun (WGS) entry which is preliminary data.</text>
</comment>
<protein>
    <submittedName>
        <fullName evidence="1">Uncharacterized protein</fullName>
    </submittedName>
</protein>
<reference evidence="1" key="1">
    <citation type="submission" date="2021-05" db="EMBL/GenBank/DDBJ databases">
        <title>The genome of the haptophyte Pavlova lutheri (Diacronema luteri, Pavlovales) - a model for lipid biosynthesis in eukaryotic algae.</title>
        <authorList>
            <person name="Hulatt C.J."/>
            <person name="Posewitz M.C."/>
        </authorList>
    </citation>
    <scope>NUCLEOTIDE SEQUENCE</scope>
    <source>
        <strain evidence="1">NIVA-4/92</strain>
    </source>
</reference>
<evidence type="ECO:0000313" key="1">
    <source>
        <dbReference type="EMBL" id="KAG8462089.1"/>
    </source>
</evidence>
<sequence>MFAARVGINLASQARKTRKLPKVHLSTLAAEKPPLSFGPADGGEAAGVEAEQFVALGGAGEEDISLVPLAELSGC</sequence>
<gene>
    <name evidence="1" type="ORF">KFE25_011539</name>
</gene>